<sequence>MPYTNVLDRKEELQEGLDMIESTNFKYFTKEMTAEFYAFKGLLLAQLGRSEDAAAVHYMTRALDVKMTMKNQTWLTLWINMRWGCRRCSGCHGYRSCSPV</sequence>
<keyword evidence="3" id="KW-1185">Reference proteome</keyword>
<feature type="domain" description="PIK-related kinase FAT" evidence="1">
    <location>
        <begin position="5"/>
        <end position="57"/>
    </location>
</feature>
<comment type="caution">
    <text evidence="2">The sequence shown here is derived from an EMBL/GenBank/DDBJ whole genome shotgun (WGS) entry which is preliminary data.</text>
</comment>
<proteinExistence type="predicted"/>
<evidence type="ECO:0000313" key="3">
    <source>
        <dbReference type="Proteomes" id="UP000299102"/>
    </source>
</evidence>
<name>A0A4C2A5L4_EUMVA</name>
<dbReference type="AlphaFoldDB" id="A0A4C2A5L4"/>
<protein>
    <submittedName>
        <fullName evidence="2">Transcription-associated protein 1</fullName>
    </submittedName>
</protein>
<dbReference type="OrthoDB" id="5570127at2759"/>
<evidence type="ECO:0000259" key="1">
    <source>
        <dbReference type="Pfam" id="PF02259"/>
    </source>
</evidence>
<dbReference type="EMBL" id="BGZK01002511">
    <property type="protein sequence ID" value="GBP94494.1"/>
    <property type="molecule type" value="Genomic_DNA"/>
</dbReference>
<gene>
    <name evidence="2" type="primary">Nipped-A</name>
    <name evidence="2" type="ORF">EVAR_95221_1</name>
</gene>
<dbReference type="Proteomes" id="UP000299102">
    <property type="component" value="Unassembled WGS sequence"/>
</dbReference>
<evidence type="ECO:0000313" key="2">
    <source>
        <dbReference type="EMBL" id="GBP94494.1"/>
    </source>
</evidence>
<organism evidence="2 3">
    <name type="scientific">Eumeta variegata</name>
    <name type="common">Bagworm moth</name>
    <name type="synonym">Eumeta japonica</name>
    <dbReference type="NCBI Taxonomy" id="151549"/>
    <lineage>
        <taxon>Eukaryota</taxon>
        <taxon>Metazoa</taxon>
        <taxon>Ecdysozoa</taxon>
        <taxon>Arthropoda</taxon>
        <taxon>Hexapoda</taxon>
        <taxon>Insecta</taxon>
        <taxon>Pterygota</taxon>
        <taxon>Neoptera</taxon>
        <taxon>Endopterygota</taxon>
        <taxon>Lepidoptera</taxon>
        <taxon>Glossata</taxon>
        <taxon>Ditrysia</taxon>
        <taxon>Tineoidea</taxon>
        <taxon>Psychidae</taxon>
        <taxon>Oiketicinae</taxon>
        <taxon>Eumeta</taxon>
    </lineage>
</organism>
<accession>A0A4C2A5L4</accession>
<reference evidence="2 3" key="1">
    <citation type="journal article" date="2019" name="Commun. Biol.">
        <title>The bagworm genome reveals a unique fibroin gene that provides high tensile strength.</title>
        <authorList>
            <person name="Kono N."/>
            <person name="Nakamura H."/>
            <person name="Ohtoshi R."/>
            <person name="Tomita M."/>
            <person name="Numata K."/>
            <person name="Arakawa K."/>
        </authorList>
    </citation>
    <scope>NUCLEOTIDE SEQUENCE [LARGE SCALE GENOMIC DNA]</scope>
</reference>
<dbReference type="Pfam" id="PF02259">
    <property type="entry name" value="FAT"/>
    <property type="match status" value="1"/>
</dbReference>
<dbReference type="STRING" id="151549.A0A4C2A5L4"/>
<dbReference type="InterPro" id="IPR003151">
    <property type="entry name" value="PIK-rel_kinase_FAT"/>
</dbReference>